<dbReference type="Pfam" id="PF00595">
    <property type="entry name" value="PDZ"/>
    <property type="match status" value="2"/>
</dbReference>
<dbReference type="InterPro" id="IPR051342">
    <property type="entry name" value="PDZ_scaffold"/>
</dbReference>
<evidence type="ECO:0000256" key="1">
    <source>
        <dbReference type="SAM" id="MobiDB-lite"/>
    </source>
</evidence>
<sequence>PCASQPAIRNVHGAICRPKGNFQWDDFELSPVKTIRIHKGTSVFGMSVNIVDSVGVVVTSVTPGSACALDGRLRGGDTLVSVNGRSLLDAEPRVVGEVLRSVDKSTTDVVIQYIPEDSSETSNSSAFHNLQRPPAKSDEEEDEYFDVSETEPPPPPPPSYPPTCVEGSRNREAPSEPAAPPPPVVSKLSPHPAARVQDGRRPANPHSKPLNVGSMVSKVKPTVPFKPLRTSLSPKDAFPARAKSKSVTTIESVLGETSVSRQWGSERTLELNRDPVKGLGISIISGKLDVMRGGIFIKNVLPDSPAGWNGTLKRGDRILEVSGVDVRSASHAKAVDVIKNAPNPVQFIIQSLVPLLKAEKEEPVSSSHPTPSAESPGDPLPSVDAPAPPKQESPVTPALTLQTLSASSSNSSSRESTLKRGPAPASPSEKGDPGGNRPSPRRLPVAPDAGEEADQVPYAPLAEGKVLTKKGKQIDASSAGNVKLNPVEKAADPESEDDYGYTHNLSCMNNRWPQT</sequence>
<dbReference type="PROSITE" id="PS50106">
    <property type="entry name" value="PDZ"/>
    <property type="match status" value="2"/>
</dbReference>
<dbReference type="CDD" id="cd06671">
    <property type="entry name" value="PDZ7_MUPP1-PD6_PATJ-like"/>
    <property type="match status" value="1"/>
</dbReference>
<feature type="domain" description="PDZ" evidence="2">
    <location>
        <begin position="34"/>
        <end position="117"/>
    </location>
</feature>
<dbReference type="Gene3D" id="2.30.42.10">
    <property type="match status" value="2"/>
</dbReference>
<dbReference type="InterPro" id="IPR036034">
    <property type="entry name" value="PDZ_sf"/>
</dbReference>
<accession>A0AAV4N9S4</accession>
<name>A0AAV4N9S4_CAEEX</name>
<keyword evidence="4" id="KW-1185">Reference proteome</keyword>
<feature type="compositionally biased region" description="Acidic residues" evidence="1">
    <location>
        <begin position="138"/>
        <end position="149"/>
    </location>
</feature>
<feature type="region of interest" description="Disordered" evidence="1">
    <location>
        <begin position="360"/>
        <end position="515"/>
    </location>
</feature>
<reference evidence="3 4" key="1">
    <citation type="submission" date="2021-06" db="EMBL/GenBank/DDBJ databases">
        <title>Caerostris extrusa draft genome.</title>
        <authorList>
            <person name="Kono N."/>
            <person name="Arakawa K."/>
        </authorList>
    </citation>
    <scope>NUCLEOTIDE SEQUENCE [LARGE SCALE GENOMIC DNA]</scope>
</reference>
<feature type="compositionally biased region" description="Pro residues" evidence="1">
    <location>
        <begin position="151"/>
        <end position="161"/>
    </location>
</feature>
<organism evidence="3 4">
    <name type="scientific">Caerostris extrusa</name>
    <name type="common">Bark spider</name>
    <name type="synonym">Caerostris bankana</name>
    <dbReference type="NCBI Taxonomy" id="172846"/>
    <lineage>
        <taxon>Eukaryota</taxon>
        <taxon>Metazoa</taxon>
        <taxon>Ecdysozoa</taxon>
        <taxon>Arthropoda</taxon>
        <taxon>Chelicerata</taxon>
        <taxon>Arachnida</taxon>
        <taxon>Araneae</taxon>
        <taxon>Araneomorphae</taxon>
        <taxon>Entelegynae</taxon>
        <taxon>Araneoidea</taxon>
        <taxon>Araneidae</taxon>
        <taxon>Caerostris</taxon>
    </lineage>
</organism>
<feature type="compositionally biased region" description="Polar residues" evidence="1">
    <location>
        <begin position="503"/>
        <end position="515"/>
    </location>
</feature>
<dbReference type="InterPro" id="IPR001478">
    <property type="entry name" value="PDZ"/>
</dbReference>
<feature type="compositionally biased region" description="Low complexity" evidence="1">
    <location>
        <begin position="396"/>
        <end position="415"/>
    </location>
</feature>
<proteinExistence type="predicted"/>
<dbReference type="EMBL" id="BPLR01003107">
    <property type="protein sequence ID" value="GIX81218.1"/>
    <property type="molecule type" value="Genomic_DNA"/>
</dbReference>
<dbReference type="Proteomes" id="UP001054945">
    <property type="component" value="Unassembled WGS sequence"/>
</dbReference>
<dbReference type="SUPFAM" id="SSF50156">
    <property type="entry name" value="PDZ domain-like"/>
    <property type="match status" value="2"/>
</dbReference>
<dbReference type="AlphaFoldDB" id="A0AAV4N9S4"/>
<evidence type="ECO:0000313" key="3">
    <source>
        <dbReference type="EMBL" id="GIX81218.1"/>
    </source>
</evidence>
<evidence type="ECO:0000313" key="4">
    <source>
        <dbReference type="Proteomes" id="UP001054945"/>
    </source>
</evidence>
<feature type="region of interest" description="Disordered" evidence="1">
    <location>
        <begin position="115"/>
        <end position="215"/>
    </location>
</feature>
<feature type="compositionally biased region" description="Polar residues" evidence="1">
    <location>
        <begin position="364"/>
        <end position="373"/>
    </location>
</feature>
<comment type="caution">
    <text evidence="3">The sequence shown here is derived from an EMBL/GenBank/DDBJ whole genome shotgun (WGS) entry which is preliminary data.</text>
</comment>
<feature type="domain" description="PDZ" evidence="2">
    <location>
        <begin position="268"/>
        <end position="353"/>
    </location>
</feature>
<gene>
    <name evidence="3" type="primary">MPDZ</name>
    <name evidence="3" type="ORF">CEXT_475641</name>
</gene>
<dbReference type="PANTHER" id="PTHR19964">
    <property type="entry name" value="MULTIPLE PDZ DOMAIN PROTEIN"/>
    <property type="match status" value="1"/>
</dbReference>
<dbReference type="SMART" id="SM00228">
    <property type="entry name" value="PDZ"/>
    <property type="match status" value="2"/>
</dbReference>
<dbReference type="PANTHER" id="PTHR19964:SF89">
    <property type="entry name" value="INACTIVATION-NO-AFTER-POTENTIAL D PROTEIN-LIKE PROTEIN"/>
    <property type="match status" value="1"/>
</dbReference>
<evidence type="ECO:0000259" key="2">
    <source>
        <dbReference type="PROSITE" id="PS50106"/>
    </source>
</evidence>
<feature type="non-terminal residue" evidence="3">
    <location>
        <position position="1"/>
    </location>
</feature>
<protein>
    <submittedName>
        <fullName evidence="3">Multiple PDZ domain protein</fullName>
    </submittedName>
</protein>